<evidence type="ECO:0000256" key="1">
    <source>
        <dbReference type="ARBA" id="ARBA00022729"/>
    </source>
</evidence>
<evidence type="ECO:0000313" key="4">
    <source>
        <dbReference type="EMBL" id="AZA98412.1"/>
    </source>
</evidence>
<organism evidence="5 6">
    <name type="scientific">Chryseobacterium joostei</name>
    <dbReference type="NCBI Taxonomy" id="112234"/>
    <lineage>
        <taxon>Bacteria</taxon>
        <taxon>Pseudomonadati</taxon>
        <taxon>Bacteroidota</taxon>
        <taxon>Flavobacteriia</taxon>
        <taxon>Flavobacteriales</taxon>
        <taxon>Weeksellaceae</taxon>
        <taxon>Chryseobacterium group</taxon>
        <taxon>Chryseobacterium</taxon>
    </lineage>
</organism>
<dbReference type="Proteomes" id="UP000186106">
    <property type="component" value="Unassembled WGS sequence"/>
</dbReference>
<feature type="chain" id="PRO_5044563526" evidence="2">
    <location>
        <begin position="19"/>
        <end position="335"/>
    </location>
</feature>
<dbReference type="EMBL" id="CP033926">
    <property type="protein sequence ID" value="AZA98412.1"/>
    <property type="molecule type" value="Genomic_DNA"/>
</dbReference>
<evidence type="ECO:0000313" key="6">
    <source>
        <dbReference type="Proteomes" id="UP000186106"/>
    </source>
</evidence>
<keyword evidence="1 2" id="KW-0732">Signal</keyword>
<feature type="signal peptide" evidence="2">
    <location>
        <begin position="1"/>
        <end position="18"/>
    </location>
</feature>
<gene>
    <name evidence="4" type="ORF">EG359_01785</name>
    <name evidence="5" type="ORF">SAMN05421768_106171</name>
</gene>
<evidence type="ECO:0000313" key="7">
    <source>
        <dbReference type="Proteomes" id="UP000279541"/>
    </source>
</evidence>
<dbReference type="EMBL" id="FTNZ01000006">
    <property type="protein sequence ID" value="SIS38894.1"/>
    <property type="molecule type" value="Genomic_DNA"/>
</dbReference>
<accession>A0A1N7IP99</accession>
<reference evidence="4 7" key="2">
    <citation type="submission" date="2018-11" db="EMBL/GenBank/DDBJ databases">
        <title>Proposal to divide the Flavobacteriaceae and reorganize its genera based on Amino Acid Identity values calculated from whole genome sequences.</title>
        <authorList>
            <person name="Nicholson A.C."/>
            <person name="Gulvik C.A."/>
            <person name="Whitney A.M."/>
            <person name="Humrighouse B.W."/>
            <person name="Bell M."/>
            <person name="Holmes B."/>
            <person name="Steigerwalt A.G."/>
            <person name="Villarma A."/>
            <person name="Sheth M."/>
            <person name="Batra D."/>
            <person name="Pryor J."/>
            <person name="Bernardet J.-F."/>
            <person name="Hugo C."/>
            <person name="Kampfer P."/>
            <person name="Newman J."/>
            <person name="McQuiston J.R."/>
        </authorList>
    </citation>
    <scope>NUCLEOTIDE SEQUENCE [LARGE SCALE GENOMIC DNA]</scope>
    <source>
        <strain evidence="4 7">DSM 16927</strain>
    </source>
</reference>
<dbReference type="RefSeq" id="WP_076355588.1">
    <property type="nucleotide sequence ID" value="NZ_CAMIMN010000460.1"/>
</dbReference>
<evidence type="ECO:0000259" key="3">
    <source>
        <dbReference type="Pfam" id="PF18962"/>
    </source>
</evidence>
<keyword evidence="7" id="KW-1185">Reference proteome</keyword>
<dbReference type="AlphaFoldDB" id="A0A1N7IP99"/>
<sequence length="335" mass="36514">MKKLNLILFLVSGIMAYAQPSITRAGVDRINSTITLKSEDVTGTSITAGPAGANVTWDFSGYTGTNTLTITTKTCPGQSNCFRFPTANRIAVPAGIETNDYTLMTDTEATMLGSYSGPSLGDVMVTYVNPLIEYKFPITYLQQFDDTYEFNSVSAAIGNTNDTGQVSQTVDAYGTIITPTGTYNNVLRIKRIRTATQIIASVPAPITATYTNESYQWVSQTAGPVFSFAINTFVLLGNTNIAKTISYLETETLSTIDLDSRKAEISVYPNPSTDYITLRSKEEIKKVIVSSLEGKIILNAENSRSIDVSKFPKGVYILRGEFKNGSSFSKKIIKK</sequence>
<dbReference type="Proteomes" id="UP000279541">
    <property type="component" value="Chromosome"/>
</dbReference>
<protein>
    <submittedName>
        <fullName evidence="5">Por secretion system C-terminal sorting domain-containing protein</fullName>
    </submittedName>
    <submittedName>
        <fullName evidence="4">T9SS C-terminal target domain-containing protein</fullName>
    </submittedName>
</protein>
<dbReference type="Pfam" id="PF18962">
    <property type="entry name" value="Por_Secre_tail"/>
    <property type="match status" value="1"/>
</dbReference>
<dbReference type="NCBIfam" id="TIGR04183">
    <property type="entry name" value="Por_Secre_tail"/>
    <property type="match status" value="1"/>
</dbReference>
<proteinExistence type="predicted"/>
<evidence type="ECO:0000313" key="5">
    <source>
        <dbReference type="EMBL" id="SIS38894.1"/>
    </source>
</evidence>
<feature type="domain" description="Secretion system C-terminal sorting" evidence="3">
    <location>
        <begin position="267"/>
        <end position="333"/>
    </location>
</feature>
<reference evidence="5 6" key="1">
    <citation type="submission" date="2017-01" db="EMBL/GenBank/DDBJ databases">
        <authorList>
            <person name="Mah S.A."/>
            <person name="Swanson W.J."/>
            <person name="Moy G.W."/>
            <person name="Vacquier V.D."/>
        </authorList>
    </citation>
    <scope>NUCLEOTIDE SEQUENCE [LARGE SCALE GENOMIC DNA]</scope>
    <source>
        <strain evidence="5 6">DSM 16927</strain>
    </source>
</reference>
<name>A0A1N7IP99_9FLAO</name>
<dbReference type="STRING" id="112234.SAMN05421768_106171"/>
<evidence type="ECO:0000256" key="2">
    <source>
        <dbReference type="SAM" id="SignalP"/>
    </source>
</evidence>
<dbReference type="KEGG" id="cjt:EG359_01785"/>
<dbReference type="OrthoDB" id="866189at2"/>
<dbReference type="InterPro" id="IPR026444">
    <property type="entry name" value="Secre_tail"/>
</dbReference>